<sequence length="213" mass="24343">MIPRELIQHLELLKNLGVKEIFLPTSRKAEILKELSIKYSTCTKCKLHTGRIKFVYGEGNPDALAMLIGEGPGEQENLTGRPFVGPAGNLLTKMLKAINLSREDVYICNIVKCRPPNNRNPEPEEREACLPYLLEQIEIIQPKLILILGLVAAQTLLNTKLSMEKLRLTTHSFKDIKTFVTYHPSALLRNPNWKKPAWQDLQRFQAEYIKLLQ</sequence>
<gene>
    <name evidence="1" type="ORF">E0946_00860</name>
</gene>
<dbReference type="EMBL" id="SMOG01000001">
    <property type="protein sequence ID" value="TDF74665.1"/>
    <property type="molecule type" value="Genomic_DNA"/>
</dbReference>
<proteinExistence type="predicted"/>
<organism evidence="1 2">
    <name type="scientific">Candidatus Syntrophosphaera thermopropionivorans</name>
    <dbReference type="NCBI Taxonomy" id="2593015"/>
    <lineage>
        <taxon>Bacteria</taxon>
        <taxon>Pseudomonadati</taxon>
        <taxon>Candidatus Cloacimonadota</taxon>
        <taxon>Candidatus Cloacimonadia</taxon>
        <taxon>Candidatus Cloacimonadales</taxon>
        <taxon>Candidatus Cloacimonadaceae</taxon>
        <taxon>Candidatus Syntrophosphaera</taxon>
    </lineage>
</organism>
<comment type="caution">
    <text evidence="1">The sequence shown here is derived from an EMBL/GenBank/DDBJ whole genome shotgun (WGS) entry which is preliminary data.</text>
</comment>
<accession>A0AC61QL68</accession>
<keyword evidence="2" id="KW-1185">Reference proteome</keyword>
<evidence type="ECO:0000313" key="2">
    <source>
        <dbReference type="Proteomes" id="UP000294588"/>
    </source>
</evidence>
<reference evidence="1" key="1">
    <citation type="submission" date="2019-03" db="EMBL/GenBank/DDBJ databases">
        <title>Candidatus Syntrophosphaera thermopropionivorans: a novel player in syntrophic propionate oxidation during anaerobic digestion.</title>
        <authorList>
            <person name="Dyksma S."/>
        </authorList>
    </citation>
    <scope>NUCLEOTIDE SEQUENCE</scope>
    <source>
        <strain evidence="1">W5</strain>
    </source>
</reference>
<protein>
    <submittedName>
        <fullName evidence="1">Uracil-DNA glycosylase</fullName>
    </submittedName>
</protein>
<name>A0AC61QL68_9BACT</name>
<evidence type="ECO:0000313" key="1">
    <source>
        <dbReference type="EMBL" id="TDF74665.1"/>
    </source>
</evidence>
<dbReference type="Proteomes" id="UP000294588">
    <property type="component" value="Unassembled WGS sequence"/>
</dbReference>